<dbReference type="SUPFAM" id="SSF48403">
    <property type="entry name" value="Ankyrin repeat"/>
    <property type="match status" value="4"/>
</dbReference>
<accession>A0AA38RNN3</accession>
<keyword evidence="1" id="KW-0677">Repeat</keyword>
<name>A0AA38RNN3_9PEZI</name>
<dbReference type="PROSITE" id="PS50088">
    <property type="entry name" value="ANK_REPEAT"/>
    <property type="match status" value="7"/>
</dbReference>
<sequence>MSLEAANEADESAGQTALHCAVEAGDLTVIELLMRHGSNPNKRDSKGRSPLLLAETPEVLKILVSNGADLNVVDEDGRSIWHYAAANDDINILAALEKLDPDKDGSLTRAANNGRTPLAEAFAYIHELVSRIFSTEEKFRRKAKAACFLLDICRDDPAYFRSDIPLIHLAAEWGLPKLVDGLAKFTCVDFEAVADDGSNAFHFLNFSATKAFIQLLKGICGSALVGPRRDGKTPAETIFFNFKTDTDDKSVLDRSGHPSFWGSPDKGVIIELLTPGVVRSKDGGGRTLWERFCDDVLCYYGLRVNLWPILKGPLLAAVEAFFESGAFKVHEEQKKGSGCLPLFNAMWTDGVLAPWSHEMFVLAVEATEYFTAIREHDNVVHTFLWAMQLVKRDLCDLMLEKGFSVHKQYRGRSALFDACLPGPIDVSSFERIVRFADRSQLDKSAGYGRTALQVLCSEPDGPRVLIERARKVEVLLDAGADPNSVAAEGTPMVVLALMRGQASCAITLINRGADFEAPARDGIDAMLAAALRGYSGVLRAIQRVARPGYNWKRTDSIFLSRGALQGRKVRFAGCGGIHLAALNSQIETIEFFLNCTLTSVGDISSPEEMWTPLHFAAFGGSVEGIRFLASRGADINARDWNQRTPLHRAAYRNHLDCVRALLELGCDMICEDEQGSTPAITALASNAVQSASLLIRVAAGLAPADGCTRDPREAVRSSKEKRLLGKALEIALQRNDQTLCEAVLAQGCPVDIELPGCFGCTALLWSARNGNLTMTDFFLARGARKFTGRCKMHNPKGYNVVLEASVCPKTVGCLRHILDTTLTVGFNWFNADLLPTHVAAMERNPEGLRTLLGHVESHIDIYRDWLFPTDEVDLPFQGGEHGRADPAVKLLSDQRMVTRWLVNRHVHGPGDSARFFNGPTALHMSMVEKDIGSARILLAHFADVDALDDAWAMPLHVAAKGGFVPGVKLLLEHKCSVDLRDRDGYTPLMRAASQGSLEISRMLIQHGADAQVLDVDRMSILNHSADKGGNPALFRYLVEEVGLDPFKQDCLGYNPVHDALSKLEFTAFILSGNYDVCKLVEDDDDAVDTLLEIVERGNSKLILPRFLRVLSKRIPDRMLAEGPQICARALNAASCRNKIHDMEILVQAGADIDRNSDDGDGSSLMLACSFGRLEAIRFLVRAGAQISYCDEDGQFHNALETAERFPEIVNWLLVTRHMEMKALPSEAADAVEIAIAPWSGIVAVPYLFSGAKGCYGRAYAESTLDFVVRTSRLKREMRGRVVVPYNFVAPQPVSIIPQN</sequence>
<dbReference type="Pfam" id="PF12796">
    <property type="entry name" value="Ank_2"/>
    <property type="match status" value="2"/>
</dbReference>
<evidence type="ECO:0000256" key="2">
    <source>
        <dbReference type="ARBA" id="ARBA00023043"/>
    </source>
</evidence>
<feature type="repeat" description="ANK" evidence="3">
    <location>
        <begin position="641"/>
        <end position="673"/>
    </location>
</feature>
<evidence type="ECO:0000256" key="1">
    <source>
        <dbReference type="ARBA" id="ARBA00022737"/>
    </source>
</evidence>
<evidence type="ECO:0000313" key="5">
    <source>
        <dbReference type="Proteomes" id="UP001174694"/>
    </source>
</evidence>
<keyword evidence="5" id="KW-1185">Reference proteome</keyword>
<dbReference type="Pfam" id="PF13637">
    <property type="entry name" value="Ank_4"/>
    <property type="match status" value="1"/>
</dbReference>
<dbReference type="PANTHER" id="PTHR24123:SF33">
    <property type="entry name" value="PROTEIN HOS4"/>
    <property type="match status" value="1"/>
</dbReference>
<evidence type="ECO:0000256" key="3">
    <source>
        <dbReference type="PROSITE-ProRule" id="PRU00023"/>
    </source>
</evidence>
<feature type="repeat" description="ANK" evidence="3">
    <location>
        <begin position="608"/>
        <end position="640"/>
    </location>
</feature>
<dbReference type="PRINTS" id="PR01415">
    <property type="entry name" value="ANKYRIN"/>
</dbReference>
<proteinExistence type="predicted"/>
<dbReference type="Gene3D" id="1.25.40.20">
    <property type="entry name" value="Ankyrin repeat-containing domain"/>
    <property type="match status" value="5"/>
</dbReference>
<feature type="repeat" description="ANK" evidence="3">
    <location>
        <begin position="13"/>
        <end position="45"/>
    </location>
</feature>
<dbReference type="SMART" id="SM00248">
    <property type="entry name" value="ANK"/>
    <property type="match status" value="19"/>
</dbReference>
<feature type="repeat" description="ANK" evidence="3">
    <location>
        <begin position="954"/>
        <end position="982"/>
    </location>
</feature>
<dbReference type="InterPro" id="IPR051165">
    <property type="entry name" value="Multifunctional_ANK_Repeat"/>
</dbReference>
<dbReference type="PANTHER" id="PTHR24123">
    <property type="entry name" value="ANKYRIN REPEAT-CONTAINING"/>
    <property type="match status" value="1"/>
</dbReference>
<dbReference type="InterPro" id="IPR036770">
    <property type="entry name" value="Ankyrin_rpt-contain_sf"/>
</dbReference>
<protein>
    <submittedName>
        <fullName evidence="4">Ankyrin unc44</fullName>
    </submittedName>
</protein>
<dbReference type="Proteomes" id="UP001174694">
    <property type="component" value="Unassembled WGS sequence"/>
</dbReference>
<keyword evidence="2 3" id="KW-0040">ANK repeat</keyword>
<organism evidence="4 5">
    <name type="scientific">Pleurostoma richardsiae</name>
    <dbReference type="NCBI Taxonomy" id="41990"/>
    <lineage>
        <taxon>Eukaryota</taxon>
        <taxon>Fungi</taxon>
        <taxon>Dikarya</taxon>
        <taxon>Ascomycota</taxon>
        <taxon>Pezizomycotina</taxon>
        <taxon>Sordariomycetes</taxon>
        <taxon>Sordariomycetidae</taxon>
        <taxon>Calosphaeriales</taxon>
        <taxon>Pleurostomataceae</taxon>
        <taxon>Pleurostoma</taxon>
    </lineage>
</organism>
<gene>
    <name evidence="4" type="ORF">NKR23_g6880</name>
</gene>
<reference evidence="4" key="1">
    <citation type="submission" date="2022-07" db="EMBL/GenBank/DDBJ databases">
        <title>Fungi with potential for degradation of polypropylene.</title>
        <authorList>
            <person name="Gostincar C."/>
        </authorList>
    </citation>
    <scope>NUCLEOTIDE SEQUENCE</scope>
    <source>
        <strain evidence="4">EXF-13308</strain>
    </source>
</reference>
<comment type="caution">
    <text evidence="4">The sequence shown here is derived from an EMBL/GenBank/DDBJ whole genome shotgun (WGS) entry which is preliminary data.</text>
</comment>
<dbReference type="EMBL" id="JANBVO010000020">
    <property type="protein sequence ID" value="KAJ9143109.1"/>
    <property type="molecule type" value="Genomic_DNA"/>
</dbReference>
<feature type="repeat" description="ANK" evidence="3">
    <location>
        <begin position="1159"/>
        <end position="1191"/>
    </location>
</feature>
<dbReference type="PROSITE" id="PS50297">
    <property type="entry name" value="ANK_REP_REGION"/>
    <property type="match status" value="5"/>
</dbReference>
<feature type="repeat" description="ANK" evidence="3">
    <location>
        <begin position="983"/>
        <end position="1015"/>
    </location>
</feature>
<feature type="repeat" description="ANK" evidence="3">
    <location>
        <begin position="917"/>
        <end position="949"/>
    </location>
</feature>
<dbReference type="InterPro" id="IPR002110">
    <property type="entry name" value="Ankyrin_rpt"/>
</dbReference>
<evidence type="ECO:0000313" key="4">
    <source>
        <dbReference type="EMBL" id="KAJ9143109.1"/>
    </source>
</evidence>